<sequence>MAFDGKTKQQNREAIIFHFPNEETEDRDDHDVNVEVEEKLSLPEDASGQGHPRGLRFWAIIFTLAISRLMVGVEMTIAATSLPTIAEKLHMGASYVWVQNANALTSAIVSPLLGQLAQLFGRRRLAASVVAVFSLGGLISGASTGGAMLAFGRAVQGAGGGGIGLMTNIIVSDMVPLRDRGNYIALVLTVFMAGASLGPLLGGVLVQAEGAHSWRWVFWLPVAPGVMCLVLMLLFVPVEPAWKSGDDGQQETAWSKLKSIDYVGNMLVMGSTTSALVALTYGGAQYPWSSPQVVIPLALGVAGLIAFTLVEGLVPIPLSPAVAERFTASHPVLPPRLLYHRTGAIVGVNAFLSSLVSSWANFFLSVYFQAVRQSGPALAGLQVLPTVLTTVPVAIVSVWLVSKTGRYKFLHVVGFVAMTLTLTLIGATLDRESSDLSWMMLQIVYAAGVGAVVNTLLPAFQAGVPESDQAAATATFTFLRGLANTWSLTIPAAIFNNRCEALVSKIADEAVRVDLSQGRAYEHATAAYLAKLPVEIRDVVIDVLTEALKSVWYIAAICAGLALCLAVFEKDIPLRTKLEGNEKEVTDEEE</sequence>
<feature type="transmembrane region" description="Helical" evidence="7">
    <location>
        <begin position="293"/>
        <end position="318"/>
    </location>
</feature>
<evidence type="ECO:0000256" key="5">
    <source>
        <dbReference type="ARBA" id="ARBA00023136"/>
    </source>
</evidence>
<dbReference type="InterPro" id="IPR020846">
    <property type="entry name" value="MFS_dom"/>
</dbReference>
<feature type="transmembrane region" description="Helical" evidence="7">
    <location>
        <begin position="183"/>
        <end position="206"/>
    </location>
</feature>
<evidence type="ECO:0000256" key="4">
    <source>
        <dbReference type="ARBA" id="ARBA00022989"/>
    </source>
</evidence>
<gene>
    <name evidence="9" type="ORF">Daus18300_000114</name>
</gene>
<feature type="transmembrane region" description="Helical" evidence="7">
    <location>
        <begin position="94"/>
        <end position="113"/>
    </location>
</feature>
<evidence type="ECO:0000256" key="3">
    <source>
        <dbReference type="ARBA" id="ARBA00022692"/>
    </source>
</evidence>
<dbReference type="Pfam" id="PF07690">
    <property type="entry name" value="MFS_1"/>
    <property type="match status" value="1"/>
</dbReference>
<comment type="caution">
    <text evidence="9">The sequence shown here is derived from an EMBL/GenBank/DDBJ whole genome shotgun (WGS) entry which is preliminary data.</text>
</comment>
<feature type="transmembrane region" description="Helical" evidence="7">
    <location>
        <begin position="218"/>
        <end position="238"/>
    </location>
</feature>
<reference evidence="9 10" key="1">
    <citation type="journal article" date="2024" name="IMA Fungus">
        <title>IMA Genome - F19 : A genome assembly and annotation guide to empower mycologists, including annotated draft genome sequences of Ceratocystis pirilliformis, Diaporthe australafricana, Fusarium ophioides, Paecilomyces lecythidis, and Sporothrix stenoceras.</title>
        <authorList>
            <person name="Aylward J."/>
            <person name="Wilson A.M."/>
            <person name="Visagie C.M."/>
            <person name="Spraker J."/>
            <person name="Barnes I."/>
            <person name="Buitendag C."/>
            <person name="Ceriani C."/>
            <person name="Del Mar Angel L."/>
            <person name="du Plessis D."/>
            <person name="Fuchs T."/>
            <person name="Gasser K."/>
            <person name="Kramer D."/>
            <person name="Li W."/>
            <person name="Munsamy K."/>
            <person name="Piso A."/>
            <person name="Price J.L."/>
            <person name="Sonnekus B."/>
            <person name="Thomas C."/>
            <person name="van der Nest A."/>
            <person name="van Dijk A."/>
            <person name="van Heerden A."/>
            <person name="van Vuuren N."/>
            <person name="Yilmaz N."/>
            <person name="Duong T.A."/>
            <person name="van der Merwe N.A."/>
            <person name="Wingfield M.J."/>
            <person name="Wingfield B.D."/>
        </authorList>
    </citation>
    <scope>NUCLEOTIDE SEQUENCE [LARGE SCALE GENOMIC DNA]</scope>
    <source>
        <strain evidence="9 10">CMW 18300</strain>
    </source>
</reference>
<keyword evidence="2" id="KW-0813">Transport</keyword>
<dbReference type="InterPro" id="IPR036259">
    <property type="entry name" value="MFS_trans_sf"/>
</dbReference>
<keyword evidence="6" id="KW-0325">Glycoprotein</keyword>
<dbReference type="PANTHER" id="PTHR23501">
    <property type="entry name" value="MAJOR FACILITATOR SUPERFAMILY"/>
    <property type="match status" value="1"/>
</dbReference>
<proteinExistence type="predicted"/>
<feature type="transmembrane region" description="Helical" evidence="7">
    <location>
        <begin position="262"/>
        <end position="281"/>
    </location>
</feature>
<dbReference type="InterPro" id="IPR011701">
    <property type="entry name" value="MFS"/>
</dbReference>
<feature type="domain" description="Major facilitator superfamily (MFS) profile" evidence="8">
    <location>
        <begin position="60"/>
        <end position="549"/>
    </location>
</feature>
<feature type="transmembrane region" description="Helical" evidence="7">
    <location>
        <begin position="436"/>
        <end position="457"/>
    </location>
</feature>
<name>A0ABR3Y6T6_9PEZI</name>
<keyword evidence="10" id="KW-1185">Reference proteome</keyword>
<evidence type="ECO:0000256" key="2">
    <source>
        <dbReference type="ARBA" id="ARBA00022448"/>
    </source>
</evidence>
<dbReference type="EMBL" id="JAWRVE010000001">
    <property type="protein sequence ID" value="KAL1884005.1"/>
    <property type="molecule type" value="Genomic_DNA"/>
</dbReference>
<keyword evidence="5 7" id="KW-0472">Membrane</keyword>
<dbReference type="Proteomes" id="UP001583177">
    <property type="component" value="Unassembled WGS sequence"/>
</dbReference>
<evidence type="ECO:0000313" key="10">
    <source>
        <dbReference type="Proteomes" id="UP001583177"/>
    </source>
</evidence>
<dbReference type="Gene3D" id="1.20.1720.10">
    <property type="entry name" value="Multidrug resistance protein D"/>
    <property type="match status" value="1"/>
</dbReference>
<keyword evidence="3 7" id="KW-0812">Transmembrane</keyword>
<organism evidence="9 10">
    <name type="scientific">Diaporthe australafricana</name>
    <dbReference type="NCBI Taxonomy" id="127596"/>
    <lineage>
        <taxon>Eukaryota</taxon>
        <taxon>Fungi</taxon>
        <taxon>Dikarya</taxon>
        <taxon>Ascomycota</taxon>
        <taxon>Pezizomycotina</taxon>
        <taxon>Sordariomycetes</taxon>
        <taxon>Sordariomycetidae</taxon>
        <taxon>Diaporthales</taxon>
        <taxon>Diaporthaceae</taxon>
        <taxon>Diaporthe</taxon>
    </lineage>
</organism>
<feature type="transmembrane region" description="Helical" evidence="7">
    <location>
        <begin position="550"/>
        <end position="568"/>
    </location>
</feature>
<evidence type="ECO:0000313" key="9">
    <source>
        <dbReference type="EMBL" id="KAL1884005.1"/>
    </source>
</evidence>
<feature type="transmembrane region" description="Helical" evidence="7">
    <location>
        <begin position="407"/>
        <end position="429"/>
    </location>
</feature>
<feature type="transmembrane region" description="Helical" evidence="7">
    <location>
        <begin position="338"/>
        <end position="364"/>
    </location>
</feature>
<dbReference type="PROSITE" id="PS50850">
    <property type="entry name" value="MFS"/>
    <property type="match status" value="1"/>
</dbReference>
<feature type="transmembrane region" description="Helical" evidence="7">
    <location>
        <begin position="57"/>
        <end position="82"/>
    </location>
</feature>
<evidence type="ECO:0000256" key="1">
    <source>
        <dbReference type="ARBA" id="ARBA00004141"/>
    </source>
</evidence>
<protein>
    <recommendedName>
        <fullName evidence="8">Major facilitator superfamily (MFS) profile domain-containing protein</fullName>
    </recommendedName>
</protein>
<feature type="transmembrane region" description="Helical" evidence="7">
    <location>
        <begin position="125"/>
        <end position="151"/>
    </location>
</feature>
<feature type="transmembrane region" description="Helical" evidence="7">
    <location>
        <begin position="376"/>
        <end position="401"/>
    </location>
</feature>
<dbReference type="SUPFAM" id="SSF103473">
    <property type="entry name" value="MFS general substrate transporter"/>
    <property type="match status" value="1"/>
</dbReference>
<evidence type="ECO:0000256" key="7">
    <source>
        <dbReference type="SAM" id="Phobius"/>
    </source>
</evidence>
<comment type="subcellular location">
    <subcellularLocation>
        <location evidence="1">Membrane</location>
        <topology evidence="1">Multi-pass membrane protein</topology>
    </subcellularLocation>
</comment>
<evidence type="ECO:0000259" key="8">
    <source>
        <dbReference type="PROSITE" id="PS50850"/>
    </source>
</evidence>
<evidence type="ECO:0000256" key="6">
    <source>
        <dbReference type="ARBA" id="ARBA00023180"/>
    </source>
</evidence>
<accession>A0ABR3Y6T6</accession>
<keyword evidence="4 7" id="KW-1133">Transmembrane helix</keyword>
<dbReference type="PANTHER" id="PTHR23501:SF187">
    <property type="entry name" value="MAJOR FACILITATOR SUPERFAMILY (MFS) PROFILE DOMAIN-CONTAINING PROTEIN"/>
    <property type="match status" value="1"/>
</dbReference>
<dbReference type="Gene3D" id="1.20.1250.20">
    <property type="entry name" value="MFS general substrate transporter like domains"/>
    <property type="match status" value="1"/>
</dbReference>